<evidence type="ECO:0000256" key="1">
    <source>
        <dbReference type="SAM" id="MobiDB-lite"/>
    </source>
</evidence>
<dbReference type="Gene3D" id="3.20.10.10">
    <property type="entry name" value="D-amino Acid Aminotransferase, subunit A, domain 2"/>
    <property type="match status" value="1"/>
</dbReference>
<evidence type="ECO:0000259" key="3">
    <source>
        <dbReference type="Pfam" id="PF04715"/>
    </source>
</evidence>
<gene>
    <name evidence="4" type="ORF">OM076_08230</name>
</gene>
<dbReference type="Pfam" id="PF00425">
    <property type="entry name" value="Chorismate_bind"/>
    <property type="match status" value="1"/>
</dbReference>
<dbReference type="InterPro" id="IPR036038">
    <property type="entry name" value="Aminotransferase-like"/>
</dbReference>
<dbReference type="SUPFAM" id="SSF56752">
    <property type="entry name" value="D-aminoacid aminotransferase-like PLP-dependent enzymes"/>
    <property type="match status" value="1"/>
</dbReference>
<dbReference type="Proteomes" id="UP001149140">
    <property type="component" value="Unassembled WGS sequence"/>
</dbReference>
<dbReference type="Gene3D" id="3.30.470.10">
    <property type="match status" value="1"/>
</dbReference>
<feature type="domain" description="Anthranilate synthase component I N-terminal" evidence="3">
    <location>
        <begin position="46"/>
        <end position="95"/>
    </location>
</feature>
<dbReference type="InterPro" id="IPR006805">
    <property type="entry name" value="Anth_synth_I_N"/>
</dbReference>
<feature type="region of interest" description="Disordered" evidence="1">
    <location>
        <begin position="579"/>
        <end position="598"/>
    </location>
</feature>
<dbReference type="Gene3D" id="3.60.120.10">
    <property type="entry name" value="Anthranilate synthase"/>
    <property type="match status" value="1"/>
</dbReference>
<dbReference type="SUPFAM" id="SSF56322">
    <property type="entry name" value="ADC synthase"/>
    <property type="match status" value="1"/>
</dbReference>
<dbReference type="PRINTS" id="PR00095">
    <property type="entry name" value="ANTSNTHASEI"/>
</dbReference>
<dbReference type="EC" id="2.6.1.85" evidence="4"/>
<dbReference type="GO" id="GO:0046820">
    <property type="term" value="F:4-amino-4-deoxychorismate synthase activity"/>
    <property type="evidence" value="ECO:0007669"/>
    <property type="project" value="UniProtKB-EC"/>
</dbReference>
<feature type="domain" description="Chorismate-utilising enzyme C-terminal" evidence="2">
    <location>
        <begin position="143"/>
        <end position="386"/>
    </location>
</feature>
<dbReference type="PANTHER" id="PTHR11236:SF50">
    <property type="entry name" value="AMINODEOXYCHORISMATE SYNTHASE COMPONENT 1"/>
    <property type="match status" value="1"/>
</dbReference>
<dbReference type="GO" id="GO:0000162">
    <property type="term" value="P:L-tryptophan biosynthetic process"/>
    <property type="evidence" value="ECO:0007669"/>
    <property type="project" value="TreeGrafter"/>
</dbReference>
<dbReference type="InterPro" id="IPR043132">
    <property type="entry name" value="BCAT-like_C"/>
</dbReference>
<dbReference type="PANTHER" id="PTHR11236">
    <property type="entry name" value="AMINOBENZOATE/ANTHRANILATE SYNTHASE"/>
    <property type="match status" value="1"/>
</dbReference>
<dbReference type="InterPro" id="IPR019999">
    <property type="entry name" value="Anth_synth_I-like"/>
</dbReference>
<dbReference type="InterPro" id="IPR043131">
    <property type="entry name" value="BCAT-like_N"/>
</dbReference>
<dbReference type="EMBL" id="JAPDOD010000004">
    <property type="protein sequence ID" value="MDA0160247.1"/>
    <property type="molecule type" value="Genomic_DNA"/>
</dbReference>
<keyword evidence="4" id="KW-0808">Transferase</keyword>
<keyword evidence="4" id="KW-0032">Aminotransferase</keyword>
<dbReference type="InterPro" id="IPR005801">
    <property type="entry name" value="ADC_synthase"/>
</dbReference>
<accession>A0A9X3S0M3</accession>
<dbReference type="InterPro" id="IPR001544">
    <property type="entry name" value="Aminotrans_IV"/>
</dbReference>
<evidence type="ECO:0000313" key="4">
    <source>
        <dbReference type="EMBL" id="MDA0160247.1"/>
    </source>
</evidence>
<dbReference type="NCBIfam" id="NF004530">
    <property type="entry name" value="PRK05877.1"/>
    <property type="match status" value="1"/>
</dbReference>
<protein>
    <submittedName>
        <fullName evidence="4">Aminodeoxychorismate synthase component I</fullName>
        <ecNumber evidence="4">2.6.1.85</ecNumber>
    </submittedName>
</protein>
<comment type="caution">
    <text evidence="4">The sequence shown here is derived from an EMBL/GenBank/DDBJ whole genome shotgun (WGS) entry which is preliminary data.</text>
</comment>
<dbReference type="InterPro" id="IPR015890">
    <property type="entry name" value="Chorismate_C"/>
</dbReference>
<dbReference type="Pfam" id="PF04715">
    <property type="entry name" value="Anth_synt_I_N"/>
    <property type="match status" value="1"/>
</dbReference>
<reference evidence="4" key="1">
    <citation type="submission" date="2022-10" db="EMBL/GenBank/DDBJ databases">
        <title>The WGS of Solirubrobacter ginsenosidimutans DSM 21036.</title>
        <authorList>
            <person name="Jiang Z."/>
        </authorList>
    </citation>
    <scope>NUCLEOTIDE SEQUENCE</scope>
    <source>
        <strain evidence="4">DSM 21036</strain>
    </source>
</reference>
<sequence length="598" mass="63205">MRDEPYAFALTGRWAGGGAIVGASPRTLLAPGDDPFARLEDLPSPRGDAVVGGGWFGWLGYGLGSLVEDLPPSPPRPNPLPAAHLAFYDHVLRMDPDGKWWFESLGEVGARLEHLRALLAAAPEAVPPAPTAFSFHPPGGAGHVAAVQDCVERIAAGEIFQANLCLRLDATFDGDVAALFAHAMPQLKPAYGACFLTPWGGIASLSPELFLRREGRVVTTGPIKGTAPRDQDPAALERSEKDRAEHVMIVDLMRNDLGRVAEYGSVEAPERPDAQPHSGVWHLVSEVRARLAPDHGDAALLRATFPPGSVTGAPKVQAMKVIAALEATGREVYTGAIGFASPHAGLELNVAIRTFEAHSGHLWLGAGGGIVADSDPEAELEECLVKARPLIAAINGTIKPDPSLGVFDTLLVHDGVAVNLQAHLARLARSVATLYGETLPEIDVPTDRDGAVRITYVPGAAPTVKWRPAKPRALPIVLTPHVVPGGLGEHKFSDRRLVEALSKDGTTPLLLDADGTVLEAGWATVLIRRDGTLYTPREDGRILPSTSRPDAEPADLTLEPGDELLLSSSLAGVVPAVLADASRERRAGTPRTPSRTGA</sequence>
<proteinExistence type="predicted"/>
<dbReference type="AlphaFoldDB" id="A0A9X3S0M3"/>
<evidence type="ECO:0000259" key="2">
    <source>
        <dbReference type="Pfam" id="PF00425"/>
    </source>
</evidence>
<dbReference type="Pfam" id="PF01063">
    <property type="entry name" value="Aminotran_4"/>
    <property type="match status" value="1"/>
</dbReference>
<organism evidence="4 5">
    <name type="scientific">Solirubrobacter ginsenosidimutans</name>
    <dbReference type="NCBI Taxonomy" id="490573"/>
    <lineage>
        <taxon>Bacteria</taxon>
        <taxon>Bacillati</taxon>
        <taxon>Actinomycetota</taxon>
        <taxon>Thermoleophilia</taxon>
        <taxon>Solirubrobacterales</taxon>
        <taxon>Solirubrobacteraceae</taxon>
        <taxon>Solirubrobacter</taxon>
    </lineage>
</organism>
<name>A0A9X3S0M3_9ACTN</name>
<keyword evidence="5" id="KW-1185">Reference proteome</keyword>
<evidence type="ECO:0000313" key="5">
    <source>
        <dbReference type="Proteomes" id="UP001149140"/>
    </source>
</evidence>